<keyword evidence="2" id="KW-1185">Reference proteome</keyword>
<protein>
    <submittedName>
        <fullName evidence="1">Uncharacterized protein</fullName>
    </submittedName>
</protein>
<organism evidence="1 2">
    <name type="scientific">Iocasia fonsfrigidae</name>
    <dbReference type="NCBI Taxonomy" id="2682810"/>
    <lineage>
        <taxon>Bacteria</taxon>
        <taxon>Bacillati</taxon>
        <taxon>Bacillota</taxon>
        <taxon>Clostridia</taxon>
        <taxon>Halanaerobiales</taxon>
        <taxon>Halanaerobiaceae</taxon>
        <taxon>Iocasia</taxon>
    </lineage>
</organism>
<dbReference type="Proteomes" id="UP000665020">
    <property type="component" value="Chromosome"/>
</dbReference>
<proteinExistence type="predicted"/>
<evidence type="ECO:0000313" key="1">
    <source>
        <dbReference type="EMBL" id="QTL98763.1"/>
    </source>
</evidence>
<dbReference type="RefSeq" id="WP_230867158.1">
    <property type="nucleotide sequence ID" value="NZ_CP046640.1"/>
</dbReference>
<name>A0A8A7KAC9_9FIRM</name>
<reference evidence="1" key="1">
    <citation type="submission" date="2019-12" db="EMBL/GenBank/DDBJ databases">
        <authorList>
            <person name="zhang j."/>
            <person name="sun C.M."/>
        </authorList>
    </citation>
    <scope>NUCLEOTIDE SEQUENCE</scope>
    <source>
        <strain evidence="1">NS-1</strain>
    </source>
</reference>
<dbReference type="AlphaFoldDB" id="A0A8A7KAC9"/>
<dbReference type="KEGG" id="ifn:GM661_12700"/>
<accession>A0A8A7KAC9</accession>
<evidence type="ECO:0000313" key="2">
    <source>
        <dbReference type="Proteomes" id="UP000665020"/>
    </source>
</evidence>
<sequence length="458" mass="52614">MLKKAYLYFSITALLILFFSLSIMAFESDSFFTEEEQGPEFSYSGELFPEYRLFNDDDNQGNIDLDLELAYQTDNYDLKALIDYTTGARKEFDLAEAFVQYYAGEYQILLGKKRLVWGKGDKVHVVDQINAEDMSDFVNPDYLDRQLGEEMLKIDRYFRDGQALLEFVYTPEFTAHRLADDSDSELGNWVINPFASVSLEDISSLTGYSQSRIIHKVEDAFPDYNNQLALRFTDSRQGIDYGFTYYHGYLRDPSYDKAVLLSAVGNSAQLDSDKFEELLTAADLHYDEVDMLGAELATVWRTINTRFELAYFRTDDISGNDPVVRNNKIAWVIGGDRDLAISNLNLNIQLTGEKILNTNEIKDNGISDQEYNDDGDYTTNRLIVKLEDSYQNETVVPELTWIYNLEDEDYSLEGKLDYKLQDDLHLELAHKIFSGDAGTTFGQFKDNDFTSLGLRYSF</sequence>
<gene>
    <name evidence="1" type="ORF">GM661_12700</name>
</gene>
<dbReference type="EMBL" id="CP046640">
    <property type="protein sequence ID" value="QTL98763.1"/>
    <property type="molecule type" value="Genomic_DNA"/>
</dbReference>